<dbReference type="PROSITE" id="PS51273">
    <property type="entry name" value="GATASE_TYPE_1"/>
    <property type="match status" value="1"/>
</dbReference>
<evidence type="ECO:0000259" key="1">
    <source>
        <dbReference type="Pfam" id="PF00117"/>
    </source>
</evidence>
<dbReference type="Gene3D" id="3.40.50.880">
    <property type="match status" value="1"/>
</dbReference>
<sequence>MSRSIGILLTSNDTSDFAKRFDHDGVRFTNLLAPLRPDWNFTTVSVKDGIFPDRPEAFDGYIITGSPASVQGRDAWILKLLEFIRETEARKVPQFGACFGHQALALALGGDVQRSPKGWGLGTSLTVFDRFAPWMEPRRETVRLYSAHQEQVTRLPDAAEVLGGDDFCPIGAFRIGSHVFTTEFHPEMTPDFIGGLIDYLADHLDAETIGRARTSLALEEDGRFFARWIAAFLEGGDR</sequence>
<keyword evidence="3" id="KW-1185">Reference proteome</keyword>
<keyword evidence="2" id="KW-0315">Glutamine amidotransferase</keyword>
<dbReference type="CDD" id="cd01741">
    <property type="entry name" value="GATase1_1"/>
    <property type="match status" value="1"/>
</dbReference>
<dbReference type="GO" id="GO:0005829">
    <property type="term" value="C:cytosol"/>
    <property type="evidence" value="ECO:0007669"/>
    <property type="project" value="TreeGrafter"/>
</dbReference>
<reference evidence="2 3" key="1">
    <citation type="submission" date="2020-08" db="EMBL/GenBank/DDBJ databases">
        <title>Genomic Encyclopedia of Type Strains, Phase IV (KMG-IV): sequencing the most valuable type-strain genomes for metagenomic binning, comparative biology and taxonomic classification.</title>
        <authorList>
            <person name="Goeker M."/>
        </authorList>
    </citation>
    <scope>NUCLEOTIDE SEQUENCE [LARGE SCALE GENOMIC DNA]</scope>
    <source>
        <strain evidence="2 3">DSM 29853</strain>
    </source>
</reference>
<dbReference type="PANTHER" id="PTHR42695">
    <property type="entry name" value="GLUTAMINE AMIDOTRANSFERASE YLR126C-RELATED"/>
    <property type="match status" value="1"/>
</dbReference>
<proteinExistence type="predicted"/>
<dbReference type="SUPFAM" id="SSF52317">
    <property type="entry name" value="Class I glutamine amidotransferase-like"/>
    <property type="match status" value="1"/>
</dbReference>
<dbReference type="GO" id="GO:0016740">
    <property type="term" value="F:transferase activity"/>
    <property type="evidence" value="ECO:0007669"/>
    <property type="project" value="UniProtKB-KW"/>
</dbReference>
<dbReference type="RefSeq" id="WP_183364155.1">
    <property type="nucleotide sequence ID" value="NZ_JACIEZ010000001.1"/>
</dbReference>
<gene>
    <name evidence="2" type="ORF">GGR23_000121</name>
</gene>
<dbReference type="Proteomes" id="UP000528286">
    <property type="component" value="Unassembled WGS sequence"/>
</dbReference>
<accession>A0A7W6NI35</accession>
<dbReference type="EMBL" id="JACIEZ010000001">
    <property type="protein sequence ID" value="MBB4062960.1"/>
    <property type="molecule type" value="Genomic_DNA"/>
</dbReference>
<feature type="domain" description="Glutamine amidotransferase" evidence="1">
    <location>
        <begin position="56"/>
        <end position="190"/>
    </location>
</feature>
<evidence type="ECO:0000313" key="3">
    <source>
        <dbReference type="Proteomes" id="UP000528286"/>
    </source>
</evidence>
<dbReference type="PANTHER" id="PTHR42695:SF5">
    <property type="entry name" value="GLUTAMINE AMIDOTRANSFERASE YLR126C-RELATED"/>
    <property type="match status" value="1"/>
</dbReference>
<protein>
    <submittedName>
        <fullName evidence="2">GMP synthase-like glutamine amidotransferase</fullName>
    </submittedName>
</protein>
<dbReference type="AlphaFoldDB" id="A0A7W6NI35"/>
<dbReference type="Pfam" id="PF00117">
    <property type="entry name" value="GATase"/>
    <property type="match status" value="1"/>
</dbReference>
<dbReference type="InterPro" id="IPR029062">
    <property type="entry name" value="Class_I_gatase-like"/>
</dbReference>
<dbReference type="InterPro" id="IPR017926">
    <property type="entry name" value="GATASE"/>
</dbReference>
<dbReference type="InterPro" id="IPR044992">
    <property type="entry name" value="ChyE-like"/>
</dbReference>
<organism evidence="2 3">
    <name type="scientific">Gellertiella hungarica</name>
    <dbReference type="NCBI Taxonomy" id="1572859"/>
    <lineage>
        <taxon>Bacteria</taxon>
        <taxon>Pseudomonadati</taxon>
        <taxon>Pseudomonadota</taxon>
        <taxon>Alphaproteobacteria</taxon>
        <taxon>Hyphomicrobiales</taxon>
        <taxon>Rhizobiaceae</taxon>
        <taxon>Gellertiella</taxon>
    </lineage>
</organism>
<keyword evidence="2" id="KW-0808">Transferase</keyword>
<evidence type="ECO:0000313" key="2">
    <source>
        <dbReference type="EMBL" id="MBB4062960.1"/>
    </source>
</evidence>
<comment type="caution">
    <text evidence="2">The sequence shown here is derived from an EMBL/GenBank/DDBJ whole genome shotgun (WGS) entry which is preliminary data.</text>
</comment>
<name>A0A7W6NI35_9HYPH</name>